<dbReference type="PANTHER" id="PTHR24025">
    <property type="entry name" value="DESMOGLEIN FAMILY MEMBER"/>
    <property type="match status" value="1"/>
</dbReference>
<dbReference type="InterPro" id="IPR015919">
    <property type="entry name" value="Cadherin-like_sf"/>
</dbReference>
<keyword evidence="6 14" id="KW-0106">Calcium</keyword>
<dbReference type="CDD" id="cd11304">
    <property type="entry name" value="Cadherin_repeat"/>
    <property type="match status" value="27"/>
</dbReference>
<keyword evidence="5" id="KW-0677">Repeat</keyword>
<feature type="domain" description="Cadherin" evidence="18">
    <location>
        <begin position="2217"/>
        <end position="2317"/>
    </location>
</feature>
<evidence type="ECO:0000313" key="20">
    <source>
        <dbReference type="Proteomes" id="UP000694569"/>
    </source>
</evidence>
<feature type="domain" description="Cadherin" evidence="18">
    <location>
        <begin position="1488"/>
        <end position="1592"/>
    </location>
</feature>
<dbReference type="PROSITE" id="PS50268">
    <property type="entry name" value="CADHERIN_2"/>
    <property type="match status" value="27"/>
</dbReference>
<reference evidence="19" key="1">
    <citation type="submission" date="2025-08" db="UniProtKB">
        <authorList>
            <consortium name="Ensembl"/>
        </authorList>
    </citation>
    <scope>IDENTIFICATION</scope>
</reference>
<feature type="domain" description="Cadherin" evidence="18">
    <location>
        <begin position="862"/>
        <end position="974"/>
    </location>
</feature>
<evidence type="ECO:0000256" key="8">
    <source>
        <dbReference type="ARBA" id="ARBA00022989"/>
    </source>
</evidence>
<dbReference type="GO" id="GO:0007163">
    <property type="term" value="P:establishment or maintenance of cell polarity"/>
    <property type="evidence" value="ECO:0007669"/>
    <property type="project" value="UniProtKB-ARBA"/>
</dbReference>
<keyword evidence="8 16" id="KW-1133">Transmembrane helix</keyword>
<dbReference type="FunFam" id="2.60.40.60:FF:000020">
    <property type="entry name" value="Dachsous cadherin-related 1b"/>
    <property type="match status" value="10"/>
</dbReference>
<evidence type="ECO:0000256" key="4">
    <source>
        <dbReference type="ARBA" id="ARBA00022729"/>
    </source>
</evidence>
<evidence type="ECO:0000256" key="7">
    <source>
        <dbReference type="ARBA" id="ARBA00022889"/>
    </source>
</evidence>
<dbReference type="OrthoDB" id="6252479at2759"/>
<evidence type="ECO:0000256" key="10">
    <source>
        <dbReference type="ARBA" id="ARBA00023180"/>
    </source>
</evidence>
<name>A0A8C5MXL6_9ANUR</name>
<feature type="compositionally biased region" description="Polar residues" evidence="15">
    <location>
        <begin position="3215"/>
        <end position="3225"/>
    </location>
</feature>
<feature type="domain" description="Cadherin" evidence="18">
    <location>
        <begin position="232"/>
        <end position="338"/>
    </location>
</feature>
<dbReference type="SUPFAM" id="SSF49313">
    <property type="entry name" value="Cadherin-like"/>
    <property type="match status" value="27"/>
</dbReference>
<dbReference type="PRINTS" id="PR00205">
    <property type="entry name" value="CADHERIN"/>
</dbReference>
<dbReference type="GO" id="GO:0003183">
    <property type="term" value="P:mitral valve morphogenesis"/>
    <property type="evidence" value="ECO:0007669"/>
    <property type="project" value="UniProtKB-ARBA"/>
</dbReference>
<evidence type="ECO:0000256" key="6">
    <source>
        <dbReference type="ARBA" id="ARBA00022837"/>
    </source>
</evidence>
<keyword evidence="20" id="KW-1185">Reference proteome</keyword>
<dbReference type="GO" id="GO:0005509">
    <property type="term" value="F:calcium ion binding"/>
    <property type="evidence" value="ECO:0007669"/>
    <property type="project" value="UniProtKB-UniRule"/>
</dbReference>
<dbReference type="FunFam" id="2.60.40.60:FF:000116">
    <property type="entry name" value="Dachsous cadherin-related 2"/>
    <property type="match status" value="1"/>
</dbReference>
<dbReference type="Proteomes" id="UP000694569">
    <property type="component" value="Unplaced"/>
</dbReference>
<feature type="region of interest" description="Disordered" evidence="15">
    <location>
        <begin position="3214"/>
        <end position="3238"/>
    </location>
</feature>
<proteinExistence type="predicted"/>
<protein>
    <recommendedName>
        <fullName evidence="12">Protocadherin-16</fullName>
    </recommendedName>
    <alternativeName>
        <fullName evidence="13">Protein dachsous homolog 1</fullName>
    </alternativeName>
</protein>
<dbReference type="GO" id="GO:0003007">
    <property type="term" value="P:heart morphogenesis"/>
    <property type="evidence" value="ECO:0007669"/>
    <property type="project" value="UniProtKB-ARBA"/>
</dbReference>
<feature type="region of interest" description="Disordered" evidence="15">
    <location>
        <begin position="2942"/>
        <end position="2977"/>
    </location>
</feature>
<feature type="domain" description="Cadherin" evidence="18">
    <location>
        <begin position="759"/>
        <end position="861"/>
    </location>
</feature>
<dbReference type="Ensembl" id="ENSLLET00000020506.1">
    <property type="protein sequence ID" value="ENSLLEP00000019732.1"/>
    <property type="gene ID" value="ENSLLEG00000012522.1"/>
</dbReference>
<feature type="domain" description="Cadherin" evidence="18">
    <location>
        <begin position="2645"/>
        <end position="2755"/>
    </location>
</feature>
<keyword evidence="4 17" id="KW-0732">Signal</keyword>
<comment type="subcellular location">
    <subcellularLocation>
        <location evidence="1">Cell membrane</location>
        <topology evidence="1">Single-pass type I membrane protein</topology>
    </subcellularLocation>
</comment>
<evidence type="ECO:0000256" key="5">
    <source>
        <dbReference type="ARBA" id="ARBA00022737"/>
    </source>
</evidence>
<feature type="domain" description="Cadherin" evidence="18">
    <location>
        <begin position="551"/>
        <end position="653"/>
    </location>
</feature>
<feature type="domain" description="Cadherin" evidence="18">
    <location>
        <begin position="1799"/>
        <end position="1903"/>
    </location>
</feature>
<feature type="domain" description="Cadherin" evidence="18">
    <location>
        <begin position="2423"/>
        <end position="2538"/>
    </location>
</feature>
<feature type="domain" description="Cadherin" evidence="18">
    <location>
        <begin position="351"/>
        <end position="448"/>
    </location>
</feature>
<comment type="subunit">
    <text evidence="11">Heterophilic interaction with FAT4; this interaction affects their respective protein levels.</text>
</comment>
<dbReference type="GO" id="GO:0005886">
    <property type="term" value="C:plasma membrane"/>
    <property type="evidence" value="ECO:0007669"/>
    <property type="project" value="UniProtKB-SubCell"/>
</dbReference>
<keyword evidence="3 16" id="KW-0812">Transmembrane</keyword>
<feature type="domain" description="Cadherin" evidence="18">
    <location>
        <begin position="2539"/>
        <end position="2644"/>
    </location>
</feature>
<evidence type="ECO:0000256" key="14">
    <source>
        <dbReference type="PROSITE-ProRule" id="PRU00043"/>
    </source>
</evidence>
<evidence type="ECO:0000259" key="18">
    <source>
        <dbReference type="PROSITE" id="PS50268"/>
    </source>
</evidence>
<feature type="transmembrane region" description="Helical" evidence="16">
    <location>
        <begin position="2868"/>
        <end position="2894"/>
    </location>
</feature>
<evidence type="ECO:0000256" key="13">
    <source>
        <dbReference type="ARBA" id="ARBA00079083"/>
    </source>
</evidence>
<dbReference type="PROSITE" id="PS00232">
    <property type="entry name" value="CADHERIN_1"/>
    <property type="match status" value="13"/>
</dbReference>
<evidence type="ECO:0000256" key="9">
    <source>
        <dbReference type="ARBA" id="ARBA00023136"/>
    </source>
</evidence>
<dbReference type="FunFam" id="2.60.40.60:FF:000153">
    <property type="entry name" value="Dachsous cadherin-related 2"/>
    <property type="match status" value="1"/>
</dbReference>
<dbReference type="FunFam" id="2.60.40.60:FF:000035">
    <property type="entry name" value="Protocadherin Fat 3"/>
    <property type="match status" value="1"/>
</dbReference>
<feature type="domain" description="Cadherin" evidence="18">
    <location>
        <begin position="1695"/>
        <end position="1798"/>
    </location>
</feature>
<feature type="domain" description="Cadherin" evidence="18">
    <location>
        <begin position="1169"/>
        <end position="1276"/>
    </location>
</feature>
<dbReference type="FunFam" id="2.60.40.60:FF:000081">
    <property type="entry name" value="protocadherin Fat 4"/>
    <property type="match status" value="1"/>
</dbReference>
<evidence type="ECO:0000256" key="15">
    <source>
        <dbReference type="SAM" id="MobiDB-lite"/>
    </source>
</evidence>
<accession>A0A8C5MXL6</accession>
<dbReference type="FunFam" id="2.60.40.60:FF:000102">
    <property type="entry name" value="Dachsous cadherin-related 1b"/>
    <property type="match status" value="1"/>
</dbReference>
<feature type="domain" description="Cadherin" evidence="18">
    <location>
        <begin position="2318"/>
        <end position="2422"/>
    </location>
</feature>
<feature type="domain" description="Cadherin" evidence="18">
    <location>
        <begin position="1062"/>
        <end position="1164"/>
    </location>
</feature>
<dbReference type="InterPro" id="IPR050971">
    <property type="entry name" value="Cadherin-domain_protein"/>
</dbReference>
<keyword evidence="2" id="KW-1003">Cell membrane</keyword>
<dbReference type="GO" id="GO:0048729">
    <property type="term" value="P:tissue morphogenesis"/>
    <property type="evidence" value="ECO:0007669"/>
    <property type="project" value="UniProtKB-ARBA"/>
</dbReference>
<evidence type="ECO:0000256" key="3">
    <source>
        <dbReference type="ARBA" id="ARBA00022692"/>
    </source>
</evidence>
<dbReference type="FunFam" id="2.60.40.60:FF:000104">
    <property type="entry name" value="cadherin-23 isoform X1"/>
    <property type="match status" value="2"/>
</dbReference>
<feature type="domain" description="Cadherin" evidence="18">
    <location>
        <begin position="2112"/>
        <end position="2217"/>
    </location>
</feature>
<evidence type="ECO:0000256" key="12">
    <source>
        <dbReference type="ARBA" id="ARBA00072299"/>
    </source>
</evidence>
<feature type="domain" description="Cadherin" evidence="18">
    <location>
        <begin position="959"/>
        <end position="1061"/>
    </location>
</feature>
<dbReference type="FunFam" id="2.60.40.60:FF:000134">
    <property type="entry name" value="protocadherin Fat 4"/>
    <property type="match status" value="1"/>
</dbReference>
<feature type="domain" description="Cadherin" evidence="18">
    <location>
        <begin position="2756"/>
        <end position="2866"/>
    </location>
</feature>
<feature type="domain" description="Cadherin" evidence="18">
    <location>
        <begin position="1377"/>
        <end position="1488"/>
    </location>
</feature>
<organism evidence="19 20">
    <name type="scientific">Leptobrachium leishanense</name>
    <name type="common">Leishan spiny toad</name>
    <dbReference type="NCBI Taxonomy" id="445787"/>
    <lineage>
        <taxon>Eukaryota</taxon>
        <taxon>Metazoa</taxon>
        <taxon>Chordata</taxon>
        <taxon>Craniata</taxon>
        <taxon>Vertebrata</taxon>
        <taxon>Euteleostomi</taxon>
        <taxon>Amphibia</taxon>
        <taxon>Batrachia</taxon>
        <taxon>Anura</taxon>
        <taxon>Pelobatoidea</taxon>
        <taxon>Megophryidae</taxon>
        <taxon>Leptobrachium</taxon>
    </lineage>
</organism>
<feature type="domain" description="Cadherin" evidence="18">
    <location>
        <begin position="1904"/>
        <end position="2008"/>
    </location>
</feature>
<dbReference type="GO" id="GO:0016477">
    <property type="term" value="P:cell migration"/>
    <property type="evidence" value="ECO:0007669"/>
    <property type="project" value="UniProtKB-ARBA"/>
</dbReference>
<keyword evidence="9 16" id="KW-0472">Membrane</keyword>
<sequence>MLPPRFLLLLLVACSPCSSSLGTLELHIDEEQLAGTIIGDISAGLPPGSRGHMFFISAQEGSGVNSDLDIDENTGIIKTARVLDREQRDLYSFIAVTPEGLTVEVDIHVDDINDHSPTFAKEHADLSIPEHTPLSSRYPLEPAVDFDSGVLGTQGYLIRSGDPLQVFRLETRRLSSGVLSVELVVSSDLDRENRSSYSLILEAYDGGSPSRSSQMRLDVSVVDINDHAPVFNQSRYQVVISESLPPGSSVLQVYATDADENQNGEVSYEINRRQSDPEGFFTIHPRSGLIQLSKPLDYETRKAHELVVQARDSAGEPEVGTAFVSIQVRDSNDNQPSMTIIFLSEDGAPRVSEGATPGQYVARISVSDPDYGEHPDVDVTLEGGEGKFALTTKDSIIYLICVDKLLDREEKDSYRLRVLAMDSGTPPLRAESSFVLEVTDINDNPPVFDRQLYSHTVPEAVHPGSFLLQVTARDKDQGVNGEIKYSLLATPWFHIHPDTGVITTAAPLDYEKEPQPTMTVVATDGGQPALTSTAVVKLHLLDVNDNEPVFTSPVYNATLSEGTARGSCFLQVSAVDADSGSFGTVSYSLSPASPPQFRIHPETGDICISEALDRDDGDRFFLLHVTASDGGGLSTTCLVRLSLEDVNDNRPIFYPSVYGASVSVSSPPGTPIVTVTARDKDEGIHGTLTYHIVSGNSPPLVRMEADTGTLYVAHSLSSWAGSILYLEVGSQDGGGVRADNNARVNISILTTSAPVPTFLQPQYDITVPEDTPPGTSLGSVSAINPRGVPGLISYSLSSGDPWGLFSVDSRSGVLSIRRPLDREQNAEHVLEVQAHTGSPPAFTQTRVTLSVTDVNDNPPTFTSSSHTLRIQGSTPSGTIIFTAQAADPDAGANGQVRFELDTLGPFSIDRSGHLRVTGSPSQERYELQVLAFDGGTPQFSSVLEITVLVVERESEPACGASDYRVEVREGSPPLSRLLQVRALPTAGGESPVTYRLRPDADALGFSVEAETGWLYVRGALDREIREVYLLAVLASAGPGTRTATCTVRVRVTDENDNAPRLSEERYFLSVRENRPAGESVGKISATDRDAGQNGRVTYRLATQETDFQIHTHTGEVSTRRSLDRELQATYQLLVIAQDGGAPPRSVTGTIHVTVLDENDNSPMFTLPNAVREISLQVMEGKSAGIFVAALHAKDPDEGENGTVTYRLTGPWAERFTLHPNTGELRTAAPLQHSERSLYTMTVQASDIGNPARSSEVTVRIQILPTTRYAIKPNPSAIVLSPMEGLPPGSLLGSVAPKNLYGSAMYTLLDDPHGIFMVDGRTGNLFLVKELDFEFQARYSLRVNVEELREVSGLYIPPRVVQVEIDVQDKNDHAPQFTDDPVTIVVQEDALVSSSVFTFQAIDQDGPGPNSQVLYSLKRQEPDSAPQAFHLDKESGVLSVARLLDREDIPSYVLVVEASDCPVNASQRRTTSVTARVFLSDHNDHTPLFITPTSLWIHEDLPVDSTILYLVAQDPDLGDNGRIGYQLLAGNEEGRFHLHPSTGALSLCRTIDREETPGYNLTVVALDHGSPSLSSTQTLSVSILDVNDETPTFEKSQYDGRVQENQAAGVTILKLHAIDRDLGPWGHVTYGGVTGNEFSLNPETGILTTKRPLDRETKEVYMLTVYAQDGGSPPRMSEVNVRVHVGDENDHAPSFERESVSLEVPENQDPLTLCKLSAWDPDKGRNGQLHYVIIDGDTAGDFSLDASLGTLSTTHPLDRETASNHRLVVQVHDGGNPSLSATTVVSITVLDLNDNAPTFSSGAFSAEVPEDAPVGSLVLQLTAHDLDDGPNGQTKFHLSNGTHGAFHIDPQTGRITTATSLDRERRAAYTFLAWVLDSDPSQPKSAEAIITLTVRDVNDNPPTFLRSPFHVNLSRNTPTKRALAAMRAEDKDAGANASILYRLAPASTTGGFSVDPYTGEVRLLEPLENMSPKERTVFVVASDLGEPSLSSTAVLVIHLREEATQGPRFPRDSTDINLAENSPKGSVVGSVKASHTGGSSGKITYSFLSGNENGAYSIHPNTGQITVLQPALLDYESIPRQRLVIQAETAQHYSFTAVTVILQDVNDNTPRFQLPYYTAYIWEAQADGSNIIQVIAEDPDQGMNGQVTYAFKASEPKRDLFRIDSQTGAVTTAAILDREIWSQTRLEITATDRGSPPLTSSATLTVVVMDINDNSPTIPLQWELSIPEDALIGSEIAQVTGNDVDSGPVLWYSLSVDGSPAGMFSILQYSGHIWVTERLDYEERSSYTLSVQTSDGKHQTRADLRLTIEDVNDNVPEFTQSLYKVTVMENMAAWSPLVTITATDKDSGDNGKVTYQIVSAESHPFYIHPENGTLFNTQALELDPKRPLMDIVVEARDHGSPSLSAVITVQISVMDVNDHSPSFPQLQYSTSVPEDLPLGTTILILEATDDDLTAENSGLDYTILSGNTGNAFQVQNGMRYWNGRFQRIGSIILTDPLDFESISFYNLTVGATDRGVPQMSHSVPVLINILDVNDNPPVFPRPEYSVLLSEAAPVGSEVLRLLAQDTDSGNNGMVHYKITSGDESQLFHINGATGAIKLARQLDRERQALHGLVVLAFDGQGDITNFALVTVNVEVRDINDNRPYFPVQILTTSIRENQPVNTLLTVIHAIDLDTGVFGQLQYTILDLPMTEPGHVTGKDVFLVNRTSGELLSRQSFDYERSKAFNMVVRATDAGNFSATVTVQVLVTGEDEYDPVFLAPYFNFEVPEGATKGQAIGRVQATDEDEGADGLVLYTFSKPSPYFAINETTGYVYLKVDSQRHRSGRSKRETREMVMDVHAHSPLPSSRVAVAQLTVDITHTSFGLTPDLNLLLVVSVASSLAVVVVLAVVAIVLVVCRSRNMQKKRQETDAQLDTLQTGTMQRMAHDKSTLSSSERIYHQALPGYSMESSAGDGSYTRGGSLDPSHSSGRGSAEAAEDDEIRMINEYPRVASITSSMQEHISARGPDSGIQQDADQLSDISCDPSMDTGQWFKNKKGSASSQMYREDGGGGGAFMGVGCGLSMPHMKDYTFPEDGKPSVEGSLTAIVASDEELRGSYNWDYLLNWCPQFQPLASVFMEIARLKDESALRRPFQPKPKAMPQPRIDPPPLITSVAHPGAKTVLPKPAVARSFPNFSSLRRSPITHEVSLSSSAIPPSFSPSLSPLAARSPVVSPFGISQGPSASVLSTDHSLEPVSDGELRI</sequence>
<feature type="domain" description="Cadherin" evidence="18">
    <location>
        <begin position="449"/>
        <end position="550"/>
    </location>
</feature>
<evidence type="ECO:0000313" key="19">
    <source>
        <dbReference type="Ensembl" id="ENSLLEP00000019732.1"/>
    </source>
</evidence>
<feature type="domain" description="Cadherin" evidence="18">
    <location>
        <begin position="1273"/>
        <end position="1376"/>
    </location>
</feature>
<dbReference type="GeneTree" id="ENSGT00940000163671"/>
<feature type="domain" description="Cadherin" evidence="18">
    <location>
        <begin position="1593"/>
        <end position="1694"/>
    </location>
</feature>
<dbReference type="FunFam" id="2.60.40.60:FF:000007">
    <property type="entry name" value="Protocadherin alpha 2"/>
    <property type="match status" value="1"/>
</dbReference>
<feature type="domain" description="Cadherin" evidence="18">
    <location>
        <begin position="20"/>
        <end position="119"/>
    </location>
</feature>
<feature type="chain" id="PRO_5034795616" description="Protocadherin-16" evidence="17">
    <location>
        <begin position="20"/>
        <end position="3238"/>
    </location>
</feature>
<evidence type="ECO:0000256" key="1">
    <source>
        <dbReference type="ARBA" id="ARBA00004251"/>
    </source>
</evidence>
<dbReference type="FunFam" id="2.60.40.60:FF:000158">
    <property type="entry name" value="Dachsous cadherin-related 1"/>
    <property type="match status" value="1"/>
</dbReference>
<feature type="signal peptide" evidence="17">
    <location>
        <begin position="1"/>
        <end position="19"/>
    </location>
</feature>
<keyword evidence="10" id="KW-0325">Glycoprotein</keyword>
<feature type="domain" description="Cadherin" evidence="18">
    <location>
        <begin position="654"/>
        <end position="758"/>
    </location>
</feature>
<dbReference type="SMART" id="SM00112">
    <property type="entry name" value="CA"/>
    <property type="match status" value="27"/>
</dbReference>
<dbReference type="Gene3D" id="2.60.40.60">
    <property type="entry name" value="Cadherins"/>
    <property type="match status" value="27"/>
</dbReference>
<keyword evidence="7" id="KW-0130">Cell adhesion</keyword>
<evidence type="ECO:0000256" key="17">
    <source>
        <dbReference type="SAM" id="SignalP"/>
    </source>
</evidence>
<dbReference type="FunFam" id="2.60.40.60:FF:000140">
    <property type="entry name" value="Dachsous cadherin-related 1"/>
    <property type="match status" value="1"/>
</dbReference>
<dbReference type="GO" id="GO:0007156">
    <property type="term" value="P:homophilic cell adhesion via plasma membrane adhesion molecules"/>
    <property type="evidence" value="ECO:0007669"/>
    <property type="project" value="InterPro"/>
</dbReference>
<dbReference type="PANTHER" id="PTHR24025:SF22">
    <property type="entry name" value="CADHERIN DOMAIN-CONTAINING PROTEIN"/>
    <property type="match status" value="1"/>
</dbReference>
<dbReference type="InterPro" id="IPR002126">
    <property type="entry name" value="Cadherin-like_dom"/>
</dbReference>
<dbReference type="Pfam" id="PF00028">
    <property type="entry name" value="Cadherin"/>
    <property type="match status" value="24"/>
</dbReference>
<evidence type="ECO:0000256" key="16">
    <source>
        <dbReference type="SAM" id="Phobius"/>
    </source>
</evidence>
<evidence type="ECO:0000256" key="11">
    <source>
        <dbReference type="ARBA" id="ARBA00062150"/>
    </source>
</evidence>
<feature type="domain" description="Cadherin" evidence="18">
    <location>
        <begin position="2009"/>
        <end position="2111"/>
    </location>
</feature>
<reference evidence="19" key="2">
    <citation type="submission" date="2025-09" db="UniProtKB">
        <authorList>
            <consortium name="Ensembl"/>
        </authorList>
    </citation>
    <scope>IDENTIFICATION</scope>
</reference>
<dbReference type="GO" id="GO:0005911">
    <property type="term" value="C:cell-cell junction"/>
    <property type="evidence" value="ECO:0007669"/>
    <property type="project" value="TreeGrafter"/>
</dbReference>
<evidence type="ECO:0000256" key="2">
    <source>
        <dbReference type="ARBA" id="ARBA00022475"/>
    </source>
</evidence>
<feature type="domain" description="Cadherin" evidence="18">
    <location>
        <begin position="120"/>
        <end position="231"/>
    </location>
</feature>
<dbReference type="InterPro" id="IPR020894">
    <property type="entry name" value="Cadherin_CS"/>
</dbReference>